<dbReference type="AlphaFoldDB" id="A0A3E1QDP7"/>
<reference evidence="1 2" key="1">
    <citation type="journal article" date="2007" name="Int. J. Syst. Evol. Microbiol.">
        <title>Marixanthomonas ophiurae gen. nov., sp. nov., a marine bacterium of the family Flavobacteriaceae isolated from a deep-sea brittle star.</title>
        <authorList>
            <person name="Romanenko L.A."/>
            <person name="Uchino M."/>
            <person name="Frolova G.M."/>
            <person name="Mikhailov V.V."/>
        </authorList>
    </citation>
    <scope>NUCLEOTIDE SEQUENCE [LARGE SCALE GENOMIC DNA]</scope>
    <source>
        <strain evidence="1 2">KMM 3046</strain>
    </source>
</reference>
<dbReference type="EMBL" id="QVID01000001">
    <property type="protein sequence ID" value="RFN60214.1"/>
    <property type="molecule type" value="Genomic_DNA"/>
</dbReference>
<proteinExistence type="predicted"/>
<evidence type="ECO:0000313" key="1">
    <source>
        <dbReference type="EMBL" id="RFN60214.1"/>
    </source>
</evidence>
<keyword evidence="2" id="KW-1185">Reference proteome</keyword>
<organism evidence="1 2">
    <name type="scientific">Marixanthomonas ophiurae</name>
    <dbReference type="NCBI Taxonomy" id="387659"/>
    <lineage>
        <taxon>Bacteria</taxon>
        <taxon>Pseudomonadati</taxon>
        <taxon>Bacteroidota</taxon>
        <taxon>Flavobacteriia</taxon>
        <taxon>Flavobacteriales</taxon>
        <taxon>Flavobacteriaceae</taxon>
        <taxon>Marixanthomonas</taxon>
    </lineage>
</organism>
<protein>
    <recommendedName>
        <fullName evidence="3">Universal stress protein</fullName>
    </recommendedName>
</protein>
<gene>
    <name evidence="1" type="ORF">DZ858_09285</name>
</gene>
<dbReference type="Proteomes" id="UP000261082">
    <property type="component" value="Unassembled WGS sequence"/>
</dbReference>
<evidence type="ECO:0000313" key="2">
    <source>
        <dbReference type="Proteomes" id="UP000261082"/>
    </source>
</evidence>
<sequence length="167" mass="19319">MFAEKLEKMRKILIPTDFTVESLQLVEYAILNFPNTKLDIILIAGHKLPNTRWGITHFSSREQIRKQFTDEFVKAKQRLLVEHKQSLDTITCELFTGLNSIAFKNFMEKLGAENAIIPKDKVLQYPGVKWFDTTKFLKKNATEVVEVPAKIDTELSQKKYSFSSLFS</sequence>
<dbReference type="OrthoDB" id="893860at2"/>
<dbReference type="RefSeq" id="WP_117159273.1">
    <property type="nucleotide sequence ID" value="NZ_QVID01000001.1"/>
</dbReference>
<name>A0A3E1QDP7_9FLAO</name>
<comment type="caution">
    <text evidence="1">The sequence shown here is derived from an EMBL/GenBank/DDBJ whole genome shotgun (WGS) entry which is preliminary data.</text>
</comment>
<evidence type="ECO:0008006" key="3">
    <source>
        <dbReference type="Google" id="ProtNLM"/>
    </source>
</evidence>
<accession>A0A3E1QDP7</accession>